<organism evidence="5 6">
    <name type="scientific">Leucobacter chromiireducens subsp. solipictus</name>
    <dbReference type="NCBI Taxonomy" id="398235"/>
    <lineage>
        <taxon>Bacteria</taxon>
        <taxon>Bacillati</taxon>
        <taxon>Actinomycetota</taxon>
        <taxon>Actinomycetes</taxon>
        <taxon>Micrococcales</taxon>
        <taxon>Microbacteriaceae</taxon>
        <taxon>Leucobacter</taxon>
    </lineage>
</organism>
<name>A0ABS1SDG2_9MICO</name>
<keyword evidence="6" id="KW-1185">Reference proteome</keyword>
<evidence type="ECO:0000256" key="2">
    <source>
        <dbReference type="SAM" id="MobiDB-lite"/>
    </source>
</evidence>
<dbReference type="InterPro" id="IPR044016">
    <property type="entry name" value="Big_13"/>
</dbReference>
<evidence type="ECO:0000313" key="6">
    <source>
        <dbReference type="Proteomes" id="UP001645859"/>
    </source>
</evidence>
<dbReference type="PANTHER" id="PTHR15127:SF32">
    <property type="entry name" value="HEAVYWEIGHT, ISOFORM A"/>
    <property type="match status" value="1"/>
</dbReference>
<dbReference type="Gene3D" id="2.60.40.10">
    <property type="entry name" value="Immunoglobulins"/>
    <property type="match status" value="10"/>
</dbReference>
<dbReference type="SUPFAM" id="SSF117074">
    <property type="entry name" value="Hypothetical protein PA1324"/>
    <property type="match status" value="1"/>
</dbReference>
<evidence type="ECO:0000256" key="3">
    <source>
        <dbReference type="SAM" id="Phobius"/>
    </source>
</evidence>
<dbReference type="Pfam" id="PF19077">
    <property type="entry name" value="Big_13"/>
    <property type="match status" value="1"/>
</dbReference>
<keyword evidence="3" id="KW-1133">Transmembrane helix</keyword>
<evidence type="ECO:0000313" key="5">
    <source>
        <dbReference type="EMBL" id="MBL3678515.1"/>
    </source>
</evidence>
<dbReference type="InterPro" id="IPR013783">
    <property type="entry name" value="Ig-like_fold"/>
</dbReference>
<accession>A0ABS1SDG2</accession>
<keyword evidence="3" id="KW-0812">Transmembrane</keyword>
<proteinExistence type="predicted"/>
<dbReference type="InterPro" id="IPR051846">
    <property type="entry name" value="SH2_domain_adapters"/>
</dbReference>
<feature type="compositionally biased region" description="Basic and acidic residues" evidence="2">
    <location>
        <begin position="1"/>
        <end position="16"/>
    </location>
</feature>
<evidence type="ECO:0000259" key="4">
    <source>
        <dbReference type="Pfam" id="PF19077"/>
    </source>
</evidence>
<protein>
    <recommendedName>
        <fullName evidence="4">Bacterial Ig-like domain-containing protein</fullName>
    </recommendedName>
</protein>
<keyword evidence="1" id="KW-0727">SH2 domain</keyword>
<reference evidence="5 6" key="1">
    <citation type="submission" date="2018-09" db="EMBL/GenBank/DDBJ databases">
        <title>Comparative genomics of Leucobacter spp.</title>
        <authorList>
            <person name="Reis A.C."/>
            <person name="Kolvenbach B.A."/>
            <person name="Corvini P.F.X."/>
            <person name="Nunes O.C."/>
        </authorList>
    </citation>
    <scope>NUCLEOTIDE SEQUENCE [LARGE SCALE GENOMIC DNA]</scope>
    <source>
        <strain evidence="5 6">TAN 31504</strain>
    </source>
</reference>
<dbReference type="EMBL" id="QYAC01000002">
    <property type="protein sequence ID" value="MBL3678515.1"/>
    <property type="molecule type" value="Genomic_DNA"/>
</dbReference>
<dbReference type="PANTHER" id="PTHR15127">
    <property type="entry name" value="HEAVYWEIGHT, ISOFORM A"/>
    <property type="match status" value="1"/>
</dbReference>
<feature type="domain" description="Bacterial Ig-like" evidence="4">
    <location>
        <begin position="1223"/>
        <end position="1291"/>
    </location>
</feature>
<dbReference type="Proteomes" id="UP001645859">
    <property type="component" value="Unassembled WGS sequence"/>
</dbReference>
<keyword evidence="3" id="KW-0472">Membrane</keyword>
<feature type="transmembrane region" description="Helical" evidence="3">
    <location>
        <begin position="32"/>
        <end position="49"/>
    </location>
</feature>
<comment type="caution">
    <text evidence="5">The sequence shown here is derived from an EMBL/GenBank/DDBJ whole genome shotgun (WGS) entry which is preliminary data.</text>
</comment>
<feature type="region of interest" description="Disordered" evidence="2">
    <location>
        <begin position="1"/>
        <end position="26"/>
    </location>
</feature>
<evidence type="ECO:0000256" key="1">
    <source>
        <dbReference type="ARBA" id="ARBA00022999"/>
    </source>
</evidence>
<sequence length="2438" mass="251599">MQTERPQNEDYDKELSMTHASASRHTFRGRRLGTSIAAIAMTLALWVTLMPGAPAMAAPGNLGLSISNGGKTTVSSKNEDISFEAKISPPAGTVIEAGGVTTLQLDDSLKRTNNGPVPNGATDQVWNESTNTLTVTWGRLQPGAVYGISINAKPSALASKESTFQVTAHTAGTVAGAAIEQTVVSAPIVAEGSEFPDTTYPAPKPGDFTMVDLVKESAPGGTYDGDLTLKPTQPGVAFRDLRVVTKWGQTVGSDLPIPRTWFTNNGLPAMNPTLGLTSTKLADSATETVYSYGSFATAKDVRVYVNSRVPNGIAPGRYSVPVEVQDVVNGVMSVIVSGNLTIVVPDAAPASVTMNTYTTQAEASAGELLKWGQGWRMPAVADPVADLTITYAIPEALVPRGIYATIHGVTPKRYEYTTDTDLAAATWQALPVSARGVIDVAEPEGIRGIRLVMNDAREFRGPLFGGTELTLEVKDGQTQGQLVPLKVASVTYLDAVSGGTALPLTEAHEKSVKIVGASTALPIAGFYDNGSTDKNVASPFGKVYAQGTSFERRLFLSGAGRTAYEKPYLFVVVPAGMSIPEFSAPEICAPQSFAYVWGCSQGVFNTYPNPTPERNSVELSDGSTLYYARSTAGSLDAGRQGYTQMNAITKFSINNLLEGEHQLLIGGGSMVQDDFDIDSRNQAGYEKKPLSDAASYSSFSEVGDEISEALRSIGVSAENAFIAQKNLFVSRSTSLASTTTIKGSEDANPIVQGEGTATTRPGGDVNYEVKVRNTGSVVYKNFQFIDVLPRTGDTLILNEGASRGSAFDVNLSGNVKVLVNGKPSAGARLEYSTSLTPTRFDANGAEVAGDAWLPYTGSATGAMAIRVTLAPSVRFNPSDTVSLSFDATVPSSAPRDGSVANNSIAYRFQAGSGDWIAAESPAVAVQSSAPAGDIALAGRAVLDLNDDGKAGADEPGLNGGGVSLQLYKVSGGTPKPESSPVTPNTDAGVDGAFSFIGLEDGGTYRIKPVSSNPNVTFPSGVLDAQGYLKYAAVADAAANAGQDTSAYVGKSEFSVGTATDLAKWIKDLRVPVQTKTTVSGSVLLSDVTESPITSGTASYVSDIGVALKRGSTEVKATQTNATGEFSFAELDGVIPGDHSLVFTLPNGRELVASPVNNPAVFTPGSGTNAGSYSLSALQPGVGATGVSVYLTEHGVPDVTVQPEGAQTIAGATVNPASGTVQSVDAETEVVRVDWAILTAAGEDALAGKLPAGGDSVEIPADLADGSYTLRVTARDLVGNASAPAEIAFTVDRTAPALAAAKAEVTYTKGENPAPTDAAGWISMFGVTADDAAGVGVASAGVQVDASAVKHAAGTYPVTFTVKDAAGNTSQTLTTSFVVAYVGDPTVMVGKSSIPHEMGEALPDDAGWISLFQVTAAAADASATVKQITVDASAVNTAVKGDYPVTFVATDSLGATSTVKSGTVYVRDTIAPTLKLAAAEVTFVKGDTPLATDGSVKAEWATLFGLSATDAGSGVPAEWSTLAVDATAVDYGTVGSYPVKFTVQDAAGNEKSVTGSYIVNFAGDPVIDFTHVSLTHEIGTKVPGTSSSDLVTLFGASGRTAPGTTVESVTGDAAGVDFAQPGTYPVVFTVTDSAGNTATAETAFVVADTIAPKLALGTESVKFADGDPKLAADDAAAWIALFAATATDSGLGMPATGTLGITVDASLVDYTTAGAYPVVFTATDNAGLTVSATATYVVAFAGAPKVAFDTDTVTYEMGEAPLASTEAEWKALFGATATSASGTTVKSFVVDASSVDYEKPGAYQVLFTVTDSFDNQGRYFATVTVEDTTAPALSVTTDAAKFVRGDAQVTDTAGWVALFGATATDAGTGMLVNGNAGITVDATNVNYDRAGMYEVVFTATDKAGNISTKVTVEYEVRFAGPVTVAFETDTVKVEMGDARPASDEDWTELFGATAQAAPGAELEKIEIDSSTVDFDVLGSYPVVFTGTDTYGNSDSYEATYTVIDTIAPVVSSDTEERTHAMRAPDTAWTVNDWTAFFGVTAQDLNGSEPGSGVASWSVEQATNWLAPGRYEVTFAATDVAGNVSDQLVRTIIIQAPPTGKTITDRIPQDTAVTLTPMKETESTGTIRDLTDQDLGAPDAGGTLTRQGDTVRYTPKQGFAGVENASVTVTDDLGQTAVIEYQFTVVHAPVFADGAAISRSIPVDGEITLLDAATLPGIEGEHLTVTDVTAPFGMRGSVELLATEGSSGDVRYVADGSEWAGDAEFTFTVTDDLGQSAVIPVTVSVVAPTLTLDTLSGIAGDTQVTVSAEGLIPGKEYRLELHSDPIEVGEMTADADGNAVLEITVPTQAPAGEHEFVLFTAEHDERASHTFTVTQAPGTQPGSSGNIAGLPVTGAELVGLGGAAGLLLLLGSAAWLVAARRRRAQQVLEPAGTGTAAEHE</sequence>
<gene>
    <name evidence="5" type="ORF">D3230_04275</name>
</gene>
<feature type="transmembrane region" description="Helical" evidence="3">
    <location>
        <begin position="2395"/>
        <end position="2416"/>
    </location>
</feature>